<name>A0A067PP08_9AGAM</name>
<sequence>MSKRAVLFFHHIMNKNKKRALHDMAMNFKLSGWCKFGFPGVVVTVVQGESLGMHEYIRRIKAMRWQQVRVETIDDVDDDKSFGNHRSGLQEVEAISDITQALRPLGLEPWFRKAMGYAPK</sequence>
<feature type="domain" description="Small nuclear ribonucleoprotein Prp3 C-terminal" evidence="1">
    <location>
        <begin position="6"/>
        <end position="72"/>
    </location>
</feature>
<dbReference type="OrthoDB" id="432412at2759"/>
<evidence type="ECO:0000259" key="1">
    <source>
        <dbReference type="Pfam" id="PF06544"/>
    </source>
</evidence>
<dbReference type="PANTHER" id="PTHR15955:SF8">
    <property type="entry name" value="RWD DOMAIN-CONTAINING PROTEIN 2B-RELATED"/>
    <property type="match status" value="1"/>
</dbReference>
<dbReference type="Proteomes" id="UP000027265">
    <property type="component" value="Unassembled WGS sequence"/>
</dbReference>
<protein>
    <recommendedName>
        <fullName evidence="1">Small nuclear ribonucleoprotein Prp3 C-terminal domain-containing protein</fullName>
    </recommendedName>
</protein>
<keyword evidence="3" id="KW-1185">Reference proteome</keyword>
<dbReference type="HOGENOM" id="CLU_1970495_0_0_1"/>
<reference evidence="3" key="1">
    <citation type="journal article" date="2014" name="Proc. Natl. Acad. Sci. U.S.A.">
        <title>Extensive sampling of basidiomycete genomes demonstrates inadequacy of the white-rot/brown-rot paradigm for wood decay fungi.</title>
        <authorList>
            <person name="Riley R."/>
            <person name="Salamov A.A."/>
            <person name="Brown D.W."/>
            <person name="Nagy L.G."/>
            <person name="Floudas D."/>
            <person name="Held B.W."/>
            <person name="Levasseur A."/>
            <person name="Lombard V."/>
            <person name="Morin E."/>
            <person name="Otillar R."/>
            <person name="Lindquist E.A."/>
            <person name="Sun H."/>
            <person name="LaButti K.M."/>
            <person name="Schmutz J."/>
            <person name="Jabbour D."/>
            <person name="Luo H."/>
            <person name="Baker S.E."/>
            <person name="Pisabarro A.G."/>
            <person name="Walton J.D."/>
            <person name="Blanchette R.A."/>
            <person name="Henrissat B."/>
            <person name="Martin F."/>
            <person name="Cullen D."/>
            <person name="Hibbett D.S."/>
            <person name="Grigoriev I.V."/>
        </authorList>
    </citation>
    <scope>NUCLEOTIDE SEQUENCE [LARGE SCALE GENOMIC DNA]</scope>
    <source>
        <strain evidence="3">MUCL 33604</strain>
    </source>
</reference>
<gene>
    <name evidence="2" type="ORF">JAAARDRAFT_157643</name>
</gene>
<dbReference type="InterPro" id="IPR059181">
    <property type="entry name" value="RWDD2A-B_C"/>
</dbReference>
<dbReference type="AlphaFoldDB" id="A0A067PP08"/>
<organism evidence="2 3">
    <name type="scientific">Jaapia argillacea MUCL 33604</name>
    <dbReference type="NCBI Taxonomy" id="933084"/>
    <lineage>
        <taxon>Eukaryota</taxon>
        <taxon>Fungi</taxon>
        <taxon>Dikarya</taxon>
        <taxon>Basidiomycota</taxon>
        <taxon>Agaricomycotina</taxon>
        <taxon>Agaricomycetes</taxon>
        <taxon>Agaricomycetidae</taxon>
        <taxon>Jaapiales</taxon>
        <taxon>Jaapiaceae</taxon>
        <taxon>Jaapia</taxon>
    </lineage>
</organism>
<dbReference type="InParanoid" id="A0A067PP08"/>
<dbReference type="EMBL" id="KL197721">
    <property type="protein sequence ID" value="KDQ56533.1"/>
    <property type="molecule type" value="Genomic_DNA"/>
</dbReference>
<dbReference type="InterPro" id="IPR010541">
    <property type="entry name" value="Prp3_C"/>
</dbReference>
<evidence type="ECO:0000313" key="2">
    <source>
        <dbReference type="EMBL" id="KDQ56533.1"/>
    </source>
</evidence>
<evidence type="ECO:0000313" key="3">
    <source>
        <dbReference type="Proteomes" id="UP000027265"/>
    </source>
</evidence>
<accession>A0A067PP08</accession>
<proteinExistence type="predicted"/>
<dbReference type="InterPro" id="IPR017359">
    <property type="entry name" value="Phi-like"/>
</dbReference>
<dbReference type="PANTHER" id="PTHR15955">
    <property type="entry name" value="RWD DOMAIN CONTAINING PROTEIN 2"/>
    <property type="match status" value="1"/>
</dbReference>
<dbReference type="CDD" id="cd24163">
    <property type="entry name" value="RWDD2_C"/>
    <property type="match status" value="1"/>
</dbReference>
<dbReference type="Pfam" id="PF06544">
    <property type="entry name" value="Prp3_C"/>
    <property type="match status" value="1"/>
</dbReference>